<organism evidence="3 4">
    <name type="scientific">Bemisia tabaci</name>
    <name type="common">Sweetpotato whitefly</name>
    <name type="synonym">Aleurodes tabaci</name>
    <dbReference type="NCBI Taxonomy" id="7038"/>
    <lineage>
        <taxon>Eukaryota</taxon>
        <taxon>Metazoa</taxon>
        <taxon>Ecdysozoa</taxon>
        <taxon>Arthropoda</taxon>
        <taxon>Hexapoda</taxon>
        <taxon>Insecta</taxon>
        <taxon>Pterygota</taxon>
        <taxon>Neoptera</taxon>
        <taxon>Paraneoptera</taxon>
        <taxon>Hemiptera</taxon>
        <taxon>Sternorrhyncha</taxon>
        <taxon>Aleyrodoidea</taxon>
        <taxon>Aleyrodidae</taxon>
        <taxon>Aleyrodinae</taxon>
        <taxon>Bemisia</taxon>
    </lineage>
</organism>
<evidence type="ECO:0000313" key="3">
    <source>
        <dbReference type="EMBL" id="CAH0388349.1"/>
    </source>
</evidence>
<dbReference type="AlphaFoldDB" id="A0A9P0ABN6"/>
<protein>
    <recommendedName>
        <fullName evidence="5">Osiris</fullName>
    </recommendedName>
</protein>
<keyword evidence="2" id="KW-0732">Signal</keyword>
<keyword evidence="4" id="KW-1185">Reference proteome</keyword>
<evidence type="ECO:0000313" key="4">
    <source>
        <dbReference type="Proteomes" id="UP001152759"/>
    </source>
</evidence>
<feature type="chain" id="PRO_5040400962" description="Osiris" evidence="2">
    <location>
        <begin position="28"/>
        <end position="306"/>
    </location>
</feature>
<evidence type="ECO:0000256" key="1">
    <source>
        <dbReference type="SAM" id="MobiDB-lite"/>
    </source>
</evidence>
<evidence type="ECO:0008006" key="5">
    <source>
        <dbReference type="Google" id="ProtNLM"/>
    </source>
</evidence>
<evidence type="ECO:0000256" key="2">
    <source>
        <dbReference type="SAM" id="SignalP"/>
    </source>
</evidence>
<dbReference type="EMBL" id="OU963865">
    <property type="protein sequence ID" value="CAH0388349.1"/>
    <property type="molecule type" value="Genomic_DNA"/>
</dbReference>
<feature type="region of interest" description="Disordered" evidence="1">
    <location>
        <begin position="35"/>
        <end position="54"/>
    </location>
</feature>
<feature type="signal peptide" evidence="2">
    <location>
        <begin position="1"/>
        <end position="27"/>
    </location>
</feature>
<sequence length="306" mass="33450">MEFARKFEFCCIQVVILLAGAPLRAFCEQNQTARDSLRVDAEPTTPPTLQHDEASENLTDDQMRSQYQMLIKILPGISLKFGRAKGGGGGAGGKGQVPLEVVRSIAQENETAEFDKYFYEKIKSQLNSASIHFRLFDDNPATGKTLDTSIWSDLYKTIRGMKNALKNAGMVAGSTLLVMSMKTIMAFSVKAFMAAMLSLLISALQMRKGHGHGAGYTHGSTTYEIIAKPMISHTSSIAVEPHHVEAVSEAQAGGDHYRRSQYFDALDYEPQYGVPRPVPIPVSHYSAAHGHPGSGVVYHAQVNTIN</sequence>
<name>A0A9P0ABN6_BEMTA</name>
<accession>A0A9P0ABN6</accession>
<gene>
    <name evidence="3" type="ORF">BEMITA_LOCUS7266</name>
</gene>
<proteinExistence type="predicted"/>
<reference evidence="3" key="1">
    <citation type="submission" date="2021-12" db="EMBL/GenBank/DDBJ databases">
        <authorList>
            <person name="King R."/>
        </authorList>
    </citation>
    <scope>NUCLEOTIDE SEQUENCE</scope>
</reference>
<dbReference type="Proteomes" id="UP001152759">
    <property type="component" value="Chromosome 4"/>
</dbReference>